<evidence type="ECO:0000256" key="4">
    <source>
        <dbReference type="ARBA" id="ARBA00022691"/>
    </source>
</evidence>
<dbReference type="EMBL" id="CP000828">
    <property type="protein sequence ID" value="ABW28877.1"/>
    <property type="molecule type" value="Genomic_DNA"/>
</dbReference>
<dbReference type="KEGG" id="amr:AM1_3892"/>
<dbReference type="eggNOG" id="COG1867">
    <property type="taxonomic scope" value="Bacteria"/>
</dbReference>
<dbReference type="HOGENOM" id="CLU_010862_5_1_3"/>
<protein>
    <submittedName>
        <fullName evidence="7">N2,N2-dimethylguanosine tRNA methyltransferase</fullName>
    </submittedName>
</protein>
<evidence type="ECO:0000256" key="2">
    <source>
        <dbReference type="ARBA" id="ARBA00022603"/>
    </source>
</evidence>
<dbReference type="STRING" id="329726.AM1_3892"/>
<evidence type="ECO:0000256" key="1">
    <source>
        <dbReference type="ARBA" id="ARBA00022555"/>
    </source>
</evidence>
<evidence type="ECO:0000256" key="6">
    <source>
        <dbReference type="ARBA" id="ARBA00022884"/>
    </source>
</evidence>
<keyword evidence="4" id="KW-0949">S-adenosyl-L-methionine</keyword>
<name>B0C738_ACAM1</name>
<reference evidence="7 8" key="1">
    <citation type="journal article" date="2008" name="Proc. Natl. Acad. Sci. U.S.A.">
        <title>Niche adaptation and genome expansion in the chlorophyll d-producing cyanobacterium Acaryochloris marina.</title>
        <authorList>
            <person name="Swingley W.D."/>
            <person name="Chen M."/>
            <person name="Cheung P.C."/>
            <person name="Conrad A.L."/>
            <person name="Dejesa L.C."/>
            <person name="Hao J."/>
            <person name="Honchak B.M."/>
            <person name="Karbach L.E."/>
            <person name="Kurdoglu A."/>
            <person name="Lahiri S."/>
            <person name="Mastrian S.D."/>
            <person name="Miyashita H."/>
            <person name="Page L."/>
            <person name="Ramakrishna P."/>
            <person name="Satoh S."/>
            <person name="Sattley W.M."/>
            <person name="Shimada Y."/>
            <person name="Taylor H.L."/>
            <person name="Tomo T."/>
            <person name="Tsuchiya T."/>
            <person name="Wang Z.T."/>
            <person name="Raymond J."/>
            <person name="Mimuro M."/>
            <person name="Blankenship R.E."/>
            <person name="Touchman J.W."/>
        </authorList>
    </citation>
    <scope>NUCLEOTIDE SEQUENCE [LARGE SCALE GENOMIC DNA]</scope>
    <source>
        <strain evidence="8">MBIC 11017</strain>
    </source>
</reference>
<dbReference type="PANTHER" id="PTHR10631:SF9">
    <property type="entry name" value="TRNA (GUANINE(26)-N(2))-DIMETHYLTRANSFERASE"/>
    <property type="match status" value="1"/>
</dbReference>
<dbReference type="GO" id="GO:0000049">
    <property type="term" value="F:tRNA binding"/>
    <property type="evidence" value="ECO:0007669"/>
    <property type="project" value="UniProtKB-KW"/>
</dbReference>
<keyword evidence="1" id="KW-0820">tRNA-binding</keyword>
<dbReference type="RefSeq" id="WP_012164242.1">
    <property type="nucleotide sequence ID" value="NC_009925.1"/>
</dbReference>
<keyword evidence="6" id="KW-0694">RNA-binding</keyword>
<sequence length="366" mass="40896">MSWSGNATDQFQEGKALFKVGPAFFRPSSRPARDLGILAAAVYRQKIGHLTVLDVMTGCGVRSQRYALESGADWIWANDANPDMATVLTDNLSQLPPQRYQLSYHSAAQLFPKCPEQFDFIDLDSFGLPTPFLQGCLQTVKAGGLLYITGTDSRTLAGHNPKHSQRLLGAWARTHPAAHEQGLRLLLGSCWQQAQILGQDIQPIFSYFQGQIYRVLIQVTASQSQHGLGFIGYCHHCGHYQTVAWDQLSRATCPHQGPPLTLSGPMWLGPLHHPTWLTSMQTLAQEWGWSDRVQLLQVMQDEALMPPYFYSVADIGRWGKMDIPKRDRIIAQLHKQGYQASLTHINPQAFKTDAPFHDCLTIAADM</sequence>
<organism evidence="7 8">
    <name type="scientific">Acaryochloris marina (strain MBIC 11017)</name>
    <dbReference type="NCBI Taxonomy" id="329726"/>
    <lineage>
        <taxon>Bacteria</taxon>
        <taxon>Bacillati</taxon>
        <taxon>Cyanobacteriota</taxon>
        <taxon>Cyanophyceae</taxon>
        <taxon>Acaryochloridales</taxon>
        <taxon>Acaryochloridaceae</taxon>
        <taxon>Acaryochloris</taxon>
    </lineage>
</organism>
<evidence type="ECO:0000313" key="7">
    <source>
        <dbReference type="EMBL" id="ABW28877.1"/>
    </source>
</evidence>
<keyword evidence="5" id="KW-0819">tRNA processing</keyword>
<dbReference type="InterPro" id="IPR042296">
    <property type="entry name" value="tRNA_met_Trm1_C"/>
</dbReference>
<dbReference type="OrthoDB" id="448459at2"/>
<evidence type="ECO:0000313" key="8">
    <source>
        <dbReference type="Proteomes" id="UP000000268"/>
    </source>
</evidence>
<accession>B0C738</accession>
<evidence type="ECO:0000256" key="3">
    <source>
        <dbReference type="ARBA" id="ARBA00022679"/>
    </source>
</evidence>
<proteinExistence type="predicted"/>
<dbReference type="InterPro" id="IPR029063">
    <property type="entry name" value="SAM-dependent_MTases_sf"/>
</dbReference>
<dbReference type="Gene3D" id="3.40.50.150">
    <property type="entry name" value="Vaccinia Virus protein VP39"/>
    <property type="match status" value="1"/>
</dbReference>
<gene>
    <name evidence="7" type="ordered locus">AM1_3892</name>
</gene>
<dbReference type="GO" id="GO:0002940">
    <property type="term" value="P:tRNA N2-guanine methylation"/>
    <property type="evidence" value="ECO:0007669"/>
    <property type="project" value="TreeGrafter"/>
</dbReference>
<keyword evidence="3 7" id="KW-0808">Transferase</keyword>
<dbReference type="SUPFAM" id="SSF53335">
    <property type="entry name" value="S-adenosyl-L-methionine-dependent methyltransferases"/>
    <property type="match status" value="1"/>
</dbReference>
<dbReference type="PROSITE" id="PS51626">
    <property type="entry name" value="SAM_MT_TRM1"/>
    <property type="match status" value="1"/>
</dbReference>
<keyword evidence="8" id="KW-1185">Reference proteome</keyword>
<dbReference type="Proteomes" id="UP000000268">
    <property type="component" value="Chromosome"/>
</dbReference>
<dbReference type="Gene3D" id="3.30.56.70">
    <property type="entry name" value="N2,N2-dimethylguanosine tRNA methyltransferase, C-terminal domain"/>
    <property type="match status" value="1"/>
</dbReference>
<evidence type="ECO:0000256" key="5">
    <source>
        <dbReference type="ARBA" id="ARBA00022694"/>
    </source>
</evidence>
<keyword evidence="2 7" id="KW-0489">Methyltransferase</keyword>
<dbReference type="CDD" id="cd02440">
    <property type="entry name" value="AdoMet_MTases"/>
    <property type="match status" value="1"/>
</dbReference>
<dbReference type="GO" id="GO:0016423">
    <property type="term" value="F:tRNA (guanine) methyltransferase activity"/>
    <property type="evidence" value="ECO:0007669"/>
    <property type="project" value="InterPro"/>
</dbReference>
<dbReference type="InterPro" id="IPR002905">
    <property type="entry name" value="Trm1"/>
</dbReference>
<dbReference type="Pfam" id="PF02005">
    <property type="entry name" value="TRM"/>
    <property type="match status" value="1"/>
</dbReference>
<dbReference type="AlphaFoldDB" id="B0C738"/>
<dbReference type="PANTHER" id="PTHR10631">
    <property type="entry name" value="N 2 ,N 2 -DIMETHYLGUANOSINE TRNA METHYLTRANSFERASE"/>
    <property type="match status" value="1"/>
</dbReference>